<evidence type="ECO:0000256" key="2">
    <source>
        <dbReference type="ARBA" id="ARBA00022448"/>
    </source>
</evidence>
<feature type="transmembrane region" description="Helical" evidence="6">
    <location>
        <begin position="373"/>
        <end position="398"/>
    </location>
</feature>
<dbReference type="Gene3D" id="1.10.3860.10">
    <property type="entry name" value="Sodium:dicarboxylate symporter"/>
    <property type="match status" value="1"/>
</dbReference>
<dbReference type="PANTHER" id="PTHR11958">
    <property type="entry name" value="SODIUM/DICARBOXYLATE SYMPORTER-RELATED"/>
    <property type="match status" value="1"/>
</dbReference>
<accession>A0ABY7DWD3</accession>
<gene>
    <name evidence="7" type="ORF">MAR_008575</name>
</gene>
<feature type="transmembrane region" description="Helical" evidence="6">
    <location>
        <begin position="348"/>
        <end position="367"/>
    </location>
</feature>
<feature type="transmembrane region" description="Helical" evidence="6">
    <location>
        <begin position="49"/>
        <end position="69"/>
    </location>
</feature>
<keyword evidence="5 6" id="KW-0472">Membrane</keyword>
<feature type="transmembrane region" description="Helical" evidence="6">
    <location>
        <begin position="170"/>
        <end position="187"/>
    </location>
</feature>
<dbReference type="InterPro" id="IPR036458">
    <property type="entry name" value="Na:dicarbo_symporter_sf"/>
</dbReference>
<evidence type="ECO:0000313" key="8">
    <source>
        <dbReference type="Proteomes" id="UP001164746"/>
    </source>
</evidence>
<dbReference type="PRINTS" id="PR00173">
    <property type="entry name" value="EDTRNSPORT"/>
</dbReference>
<name>A0ABY7DWD3_MYAAR</name>
<feature type="transmembrane region" description="Helical" evidence="6">
    <location>
        <begin position="316"/>
        <end position="341"/>
    </location>
</feature>
<dbReference type="Proteomes" id="UP001164746">
    <property type="component" value="Chromosome 4"/>
</dbReference>
<keyword evidence="4 6" id="KW-1133">Transmembrane helix</keyword>
<dbReference type="EMBL" id="CP111015">
    <property type="protein sequence ID" value="WAR02017.1"/>
    <property type="molecule type" value="Genomic_DNA"/>
</dbReference>
<dbReference type="InterPro" id="IPR001991">
    <property type="entry name" value="Na-dicarboxylate_symporter"/>
</dbReference>
<protein>
    <recommendedName>
        <fullName evidence="6">Amino acid transporter</fullName>
    </recommendedName>
</protein>
<evidence type="ECO:0000256" key="1">
    <source>
        <dbReference type="ARBA" id="ARBA00004141"/>
    </source>
</evidence>
<organism evidence="7 8">
    <name type="scientific">Mya arenaria</name>
    <name type="common">Soft-shell clam</name>
    <dbReference type="NCBI Taxonomy" id="6604"/>
    <lineage>
        <taxon>Eukaryota</taxon>
        <taxon>Metazoa</taxon>
        <taxon>Spiralia</taxon>
        <taxon>Lophotrochozoa</taxon>
        <taxon>Mollusca</taxon>
        <taxon>Bivalvia</taxon>
        <taxon>Autobranchia</taxon>
        <taxon>Heteroconchia</taxon>
        <taxon>Euheterodonta</taxon>
        <taxon>Imparidentia</taxon>
        <taxon>Neoheterodontei</taxon>
        <taxon>Myida</taxon>
        <taxon>Myoidea</taxon>
        <taxon>Myidae</taxon>
        <taxon>Mya</taxon>
    </lineage>
</organism>
<keyword evidence="8" id="KW-1185">Reference proteome</keyword>
<feature type="transmembrane region" description="Helical" evidence="6">
    <location>
        <begin position="208"/>
        <end position="229"/>
    </location>
</feature>
<keyword evidence="6" id="KW-0769">Symport</keyword>
<proteinExistence type="inferred from homology"/>
<comment type="similarity">
    <text evidence="6">Belongs to the dicarboxylate/amino acid:cation symporter (DAACS) (TC 2.A.23) family.</text>
</comment>
<keyword evidence="3 6" id="KW-0812">Transmembrane</keyword>
<evidence type="ECO:0000256" key="6">
    <source>
        <dbReference type="RuleBase" id="RU361216"/>
    </source>
</evidence>
<evidence type="ECO:0000313" key="7">
    <source>
        <dbReference type="EMBL" id="WAR02017.1"/>
    </source>
</evidence>
<feature type="transmembrane region" description="Helical" evidence="6">
    <location>
        <begin position="279"/>
        <end position="296"/>
    </location>
</feature>
<evidence type="ECO:0000256" key="4">
    <source>
        <dbReference type="ARBA" id="ARBA00022989"/>
    </source>
</evidence>
<keyword evidence="2 6" id="KW-0813">Transport</keyword>
<feature type="transmembrane region" description="Helical" evidence="6">
    <location>
        <begin position="241"/>
        <end position="267"/>
    </location>
</feature>
<evidence type="ECO:0000256" key="3">
    <source>
        <dbReference type="ARBA" id="ARBA00022692"/>
    </source>
</evidence>
<dbReference type="SUPFAM" id="SSF118215">
    <property type="entry name" value="Proton glutamate symport protein"/>
    <property type="match status" value="1"/>
</dbReference>
<dbReference type="InterPro" id="IPR050746">
    <property type="entry name" value="DAACS"/>
</dbReference>
<sequence>MDNKERISNVFTVDGCASHKLDNDSNMDVERKMDSRSFRAKCLGLVRQNLLVTLTLVGVGCGFLIGLLVEPTGPSASTLMWIGTARMDPRSNGKVSGIALGYIMVQNLLGTVIGTAICLIVKPVAACFRQAQTKYEFESHVIQRDLALNVTETVREVTRKYVGAADSTNILGLIIVCSAFGVAAAALEEQGAPFLAFFRSATETIVKILRVLIWTTPVGVASLIAKTIAGTSNMETVFQKLGIYFACVLSGLILWSFLLIPLMFFLVRRQNPYRFLGSIVPPIMMVFATGSTMIALPESFICLEEKNGVDSRISRFVAPLAATIGRSGSALYIASSCVFIIQTLGRDVSGVDIILVILLTWISALAIPSVTGASLITVLVLLTALNIPGEAAAMLFALEFFLDRSRSVGNLIDQLTCVMVNDRFCAASLDPHPVVTEETRSLMDKAGAASEIHAHGNMKL</sequence>
<reference evidence="7" key="1">
    <citation type="submission" date="2022-11" db="EMBL/GenBank/DDBJ databases">
        <title>Centuries of genome instability and evolution in soft-shell clam transmissible cancer (bioRxiv).</title>
        <authorList>
            <person name="Hart S.F.M."/>
            <person name="Yonemitsu M.A."/>
            <person name="Giersch R.M."/>
            <person name="Beal B.F."/>
            <person name="Arriagada G."/>
            <person name="Davis B.W."/>
            <person name="Ostrander E.A."/>
            <person name="Goff S.P."/>
            <person name="Metzger M.J."/>
        </authorList>
    </citation>
    <scope>NUCLEOTIDE SEQUENCE</scope>
    <source>
        <strain evidence="7">MELC-2E11</strain>
        <tissue evidence="7">Siphon/mantle</tissue>
    </source>
</reference>
<evidence type="ECO:0000256" key="5">
    <source>
        <dbReference type="ARBA" id="ARBA00023136"/>
    </source>
</evidence>
<comment type="subcellular location">
    <subcellularLocation>
        <location evidence="1 6">Membrane</location>
        <topology evidence="1 6">Multi-pass membrane protein</topology>
    </subcellularLocation>
</comment>
<dbReference type="PANTHER" id="PTHR11958:SF63">
    <property type="entry name" value="AMINO ACID TRANSPORTER"/>
    <property type="match status" value="1"/>
</dbReference>
<dbReference type="Pfam" id="PF00375">
    <property type="entry name" value="SDF"/>
    <property type="match status" value="1"/>
</dbReference>